<dbReference type="InterPro" id="IPR023368">
    <property type="entry name" value="UPF0066_cons_site"/>
</dbReference>
<evidence type="ECO:0000256" key="2">
    <source>
        <dbReference type="ARBA" id="ARBA00033753"/>
    </source>
</evidence>
<dbReference type="Gene3D" id="2.40.30.70">
    <property type="entry name" value="YaeB-like"/>
    <property type="match status" value="1"/>
</dbReference>
<feature type="domain" description="TsaA-like" evidence="3">
    <location>
        <begin position="1"/>
        <end position="148"/>
    </location>
</feature>
<dbReference type="PROSITE" id="PS01318">
    <property type="entry name" value="TSAA_1"/>
    <property type="match status" value="1"/>
</dbReference>
<dbReference type="Pfam" id="PF01980">
    <property type="entry name" value="TrmO_N"/>
    <property type="match status" value="1"/>
</dbReference>
<dbReference type="AlphaFoldDB" id="A0A8J7SIZ9"/>
<protein>
    <submittedName>
        <fullName evidence="4">tRNA (N6-threonylcarbamoyladenosine(37)-N6)-methyltransferase TrmO</fullName>
    </submittedName>
</protein>
<evidence type="ECO:0000313" key="4">
    <source>
        <dbReference type="EMBL" id="MBK1790994.1"/>
    </source>
</evidence>
<dbReference type="InterPro" id="IPR041369">
    <property type="entry name" value="TrmO_C"/>
</dbReference>
<dbReference type="EMBL" id="JAENIM010000037">
    <property type="protein sequence ID" value="MBK1790994.1"/>
    <property type="molecule type" value="Genomic_DNA"/>
</dbReference>
<evidence type="ECO:0000256" key="1">
    <source>
        <dbReference type="ARBA" id="ARBA00022691"/>
    </source>
</evidence>
<dbReference type="NCBIfam" id="TIGR00104">
    <property type="entry name" value="tRNA_TsaA"/>
    <property type="match status" value="1"/>
</dbReference>
<dbReference type="PANTHER" id="PTHR12818:SF0">
    <property type="entry name" value="TRNA (ADENINE(37)-N6)-METHYLTRANSFERASE"/>
    <property type="match status" value="1"/>
</dbReference>
<keyword evidence="1" id="KW-0949">S-adenosyl-L-methionine</keyword>
<dbReference type="InterPro" id="IPR040372">
    <property type="entry name" value="YaeB-like"/>
</dbReference>
<dbReference type="PROSITE" id="PS51668">
    <property type="entry name" value="TSAA_2"/>
    <property type="match status" value="1"/>
</dbReference>
<dbReference type="CDD" id="cd09281">
    <property type="entry name" value="UPF0066"/>
    <property type="match status" value="1"/>
</dbReference>
<accession>A0A8J7SIZ9</accession>
<dbReference type="InterPro" id="IPR036413">
    <property type="entry name" value="YaeB-like_sf"/>
</dbReference>
<dbReference type="Proteomes" id="UP000624703">
    <property type="component" value="Unassembled WGS sequence"/>
</dbReference>
<evidence type="ECO:0000259" key="3">
    <source>
        <dbReference type="PROSITE" id="PS51668"/>
    </source>
</evidence>
<name>A0A8J7SIZ9_9BACT</name>
<sequence length="226" mass="25517">MDTIATLRSCYGEKFGVPRQSGLVDEAWGKLIFEPHYRNPDAVRGLEGFSHVWLIYSFHHTFNKDGSKREFQPTVRPPRLGGNEKLGVFATRSPFRPNPIGLSVVRLDRIELNSPKGPVLHLRGVDLVNGTPILDIKPYLPYADALPEASAGFAPDAPNQLEIKWECPIPKDFSSETIQLIENTLALDPRPPYQVNSANQREYGCLINGRNVRWMVQDNEIWILSI</sequence>
<evidence type="ECO:0000313" key="5">
    <source>
        <dbReference type="Proteomes" id="UP000624703"/>
    </source>
</evidence>
<comment type="caution">
    <text evidence="4">The sequence shown here is derived from an EMBL/GenBank/DDBJ whole genome shotgun (WGS) entry which is preliminary data.</text>
</comment>
<organism evidence="4 5">
    <name type="scientific">Persicirhabdus sediminis</name>
    <dbReference type="NCBI Taxonomy" id="454144"/>
    <lineage>
        <taxon>Bacteria</taxon>
        <taxon>Pseudomonadati</taxon>
        <taxon>Verrucomicrobiota</taxon>
        <taxon>Verrucomicrobiia</taxon>
        <taxon>Verrucomicrobiales</taxon>
        <taxon>Verrucomicrobiaceae</taxon>
        <taxon>Persicirhabdus</taxon>
    </lineage>
</organism>
<reference evidence="4" key="1">
    <citation type="submission" date="2021-01" db="EMBL/GenBank/DDBJ databases">
        <title>Modified the classification status of verrucomicrobia.</title>
        <authorList>
            <person name="Feng X."/>
        </authorList>
    </citation>
    <scope>NUCLEOTIDE SEQUENCE</scope>
    <source>
        <strain evidence="4">_KCTC 22039</strain>
    </source>
</reference>
<dbReference type="InterPro" id="IPR036414">
    <property type="entry name" value="YaeB_N_sf"/>
</dbReference>
<comment type="similarity">
    <text evidence="2">Belongs to the tRNA methyltransferase O family.</text>
</comment>
<keyword evidence="5" id="KW-1185">Reference proteome</keyword>
<dbReference type="PANTHER" id="PTHR12818">
    <property type="entry name" value="TRNA (ADENINE(37)-N6)-METHYLTRANSFERASE"/>
    <property type="match status" value="1"/>
</dbReference>
<dbReference type="SUPFAM" id="SSF118196">
    <property type="entry name" value="YaeB-like"/>
    <property type="match status" value="1"/>
</dbReference>
<dbReference type="InterPro" id="IPR023370">
    <property type="entry name" value="TrmO-like_N"/>
</dbReference>
<dbReference type="Pfam" id="PF18389">
    <property type="entry name" value="TrmO_C"/>
    <property type="match status" value="1"/>
</dbReference>
<gene>
    <name evidence="4" type="primary">tsaA</name>
    <name evidence="4" type="ORF">JIN82_07470</name>
</gene>
<dbReference type="Gene3D" id="3.30.2310.10">
    <property type="entry name" value="YaeB-like"/>
    <property type="match status" value="1"/>
</dbReference>
<proteinExistence type="inferred from homology"/>